<feature type="region of interest" description="Disordered" evidence="1">
    <location>
        <begin position="260"/>
        <end position="354"/>
    </location>
</feature>
<gene>
    <name evidence="2" type="ORF">CTI12_AA431590</name>
</gene>
<evidence type="ECO:0000256" key="1">
    <source>
        <dbReference type="SAM" id="MobiDB-lite"/>
    </source>
</evidence>
<sequence length="685" mass="76007">MGQVRFPPPWTTFPKVSSTNYIADLSILKQCVNSEQYNSFKHIVRYLQRHPLHYALTASPKVMYSEMLKEFWTTCEYHPSENYIRGYVCSGKNLIRVTITITIKGLRDTLKLPDEYEFDPQVSDVEAKEVLQKVILRKGFQKYTLATKKYLSDIVMQSFGGELSTMERQILHSLVAGTCIDYAELIFNELKKKVLEQQRDVYVPYPRFLSLVFEKTMGNNYTQADDLESITPKVAEFRILKYVEGEDAELTSSMDPYVHTLSDSEATSSDSEADASDSEADASDSEADSSYHSKSTSSLSNSSNPTLGGMSKVIPPKSNPSAPSETSSQLSKSPSRNKPSDTKTSDKGQHTPSKVAATTATLEAIADIDNHEPNRDAYFTPSPSHIHHSSPNPTQKDPPTDTSAILQAIMALTSKVDAISSDMAILQTNTTIQHNILAQELTTLKSQIQNHVSPQTPCSPPSHSSAQGLTQILTLESEMKAINHTLHTIQDNTTTTDANLTKGIDEIKTQHFCFSVQLENFQNLQRKVHTAALSTETAVHNLNNLCISVQTSLANSSKALEVLEAKVEASQPAFSEVQSGVVISKYLLDNLNNQVKILAKAATSQKPSQQSAIPSLDEDDSETIRLLRKRNVEKPAQEEPAFKKQLKLRETKGKNIMPVAQPETDAVKALFELKEKREAVAFEEI</sequence>
<organism evidence="2 3">
    <name type="scientific">Artemisia annua</name>
    <name type="common">Sweet wormwood</name>
    <dbReference type="NCBI Taxonomy" id="35608"/>
    <lineage>
        <taxon>Eukaryota</taxon>
        <taxon>Viridiplantae</taxon>
        <taxon>Streptophyta</taxon>
        <taxon>Embryophyta</taxon>
        <taxon>Tracheophyta</taxon>
        <taxon>Spermatophyta</taxon>
        <taxon>Magnoliopsida</taxon>
        <taxon>eudicotyledons</taxon>
        <taxon>Gunneridae</taxon>
        <taxon>Pentapetalae</taxon>
        <taxon>asterids</taxon>
        <taxon>campanulids</taxon>
        <taxon>Asterales</taxon>
        <taxon>Asteraceae</taxon>
        <taxon>Asteroideae</taxon>
        <taxon>Anthemideae</taxon>
        <taxon>Artemisiinae</taxon>
        <taxon>Artemisia</taxon>
    </lineage>
</organism>
<evidence type="ECO:0000313" key="2">
    <source>
        <dbReference type="EMBL" id="PWA55070.1"/>
    </source>
</evidence>
<comment type="caution">
    <text evidence="2">The sequence shown here is derived from an EMBL/GenBank/DDBJ whole genome shotgun (WGS) entry which is preliminary data.</text>
</comment>
<feature type="compositionally biased region" description="Low complexity" evidence="1">
    <location>
        <begin position="381"/>
        <end position="393"/>
    </location>
</feature>
<feature type="region of interest" description="Disordered" evidence="1">
    <location>
        <begin position="369"/>
        <end position="401"/>
    </location>
</feature>
<name>A0A2U1M1I1_ARTAN</name>
<keyword evidence="3" id="KW-1185">Reference proteome</keyword>
<reference evidence="2 3" key="1">
    <citation type="journal article" date="2018" name="Mol. Plant">
        <title>The genome of Artemisia annua provides insight into the evolution of Asteraceae family and artemisinin biosynthesis.</title>
        <authorList>
            <person name="Shen Q."/>
            <person name="Zhang L."/>
            <person name="Liao Z."/>
            <person name="Wang S."/>
            <person name="Yan T."/>
            <person name="Shi P."/>
            <person name="Liu M."/>
            <person name="Fu X."/>
            <person name="Pan Q."/>
            <person name="Wang Y."/>
            <person name="Lv Z."/>
            <person name="Lu X."/>
            <person name="Zhang F."/>
            <person name="Jiang W."/>
            <person name="Ma Y."/>
            <person name="Chen M."/>
            <person name="Hao X."/>
            <person name="Li L."/>
            <person name="Tang Y."/>
            <person name="Lv G."/>
            <person name="Zhou Y."/>
            <person name="Sun X."/>
            <person name="Brodelius P.E."/>
            <person name="Rose J.K.C."/>
            <person name="Tang K."/>
        </authorList>
    </citation>
    <scope>NUCLEOTIDE SEQUENCE [LARGE SCALE GENOMIC DNA]</scope>
    <source>
        <strain evidence="3">cv. Huhao1</strain>
        <tissue evidence="2">Leaf</tissue>
    </source>
</reference>
<feature type="compositionally biased region" description="Low complexity" evidence="1">
    <location>
        <begin position="288"/>
        <end position="303"/>
    </location>
</feature>
<accession>A0A2U1M1I1</accession>
<feature type="compositionally biased region" description="Acidic residues" evidence="1">
    <location>
        <begin position="271"/>
        <end position="287"/>
    </location>
</feature>
<feature type="compositionally biased region" description="Basic and acidic residues" evidence="1">
    <location>
        <begin position="338"/>
        <end position="349"/>
    </location>
</feature>
<proteinExistence type="predicted"/>
<dbReference type="Proteomes" id="UP000245207">
    <property type="component" value="Unassembled WGS sequence"/>
</dbReference>
<dbReference type="AlphaFoldDB" id="A0A2U1M1I1"/>
<feature type="compositionally biased region" description="Polar residues" evidence="1">
    <location>
        <begin position="319"/>
        <end position="337"/>
    </location>
</feature>
<protein>
    <submittedName>
        <fullName evidence="2">Uncharacterized protein</fullName>
    </submittedName>
</protein>
<dbReference type="EMBL" id="PKPP01006876">
    <property type="protein sequence ID" value="PWA55070.1"/>
    <property type="molecule type" value="Genomic_DNA"/>
</dbReference>
<dbReference type="OrthoDB" id="10687341at2759"/>
<evidence type="ECO:0000313" key="3">
    <source>
        <dbReference type="Proteomes" id="UP000245207"/>
    </source>
</evidence>